<name>A0ACB1AR86_MELEN</name>
<keyword evidence="2" id="KW-1185">Reference proteome</keyword>
<sequence>MAIDDKSANSQPLLFELEPKHLDDCANPRRQLHRMPTTLTVRRSFAVYNNGEVGFSVVNISISGAPCENRGFRVLNCDKFSYTPDFLFSINEATLQVFMHMNGTPWSYNLAAVVPKHLLSMCHSALPRPPFEALMYQTCVLALMFCLICMISCAYLEGDRVVLCAYKQQFLQGQQKLVFNLNDTDDQKVAQVEDIGVEVGDFYRREFRKISSDAGIIQKIFWHTLNFVLRVFSYVWPFLRRENNRRENTSTTTTIKVSQQLPLVDLIDVVDTTNIKTEQNTQQNNQQNIQQQHFC</sequence>
<gene>
    <name evidence="1" type="ORF">MENTE1834_LOCUS42235</name>
</gene>
<accession>A0ACB1AR86</accession>
<organism evidence="1 2">
    <name type="scientific">Meloidogyne enterolobii</name>
    <name type="common">Root-knot nematode worm</name>
    <name type="synonym">Meloidogyne mayaguensis</name>
    <dbReference type="NCBI Taxonomy" id="390850"/>
    <lineage>
        <taxon>Eukaryota</taxon>
        <taxon>Metazoa</taxon>
        <taxon>Ecdysozoa</taxon>
        <taxon>Nematoda</taxon>
        <taxon>Chromadorea</taxon>
        <taxon>Rhabditida</taxon>
        <taxon>Tylenchina</taxon>
        <taxon>Tylenchomorpha</taxon>
        <taxon>Tylenchoidea</taxon>
        <taxon>Meloidogynidae</taxon>
        <taxon>Meloidogyninae</taxon>
        <taxon>Meloidogyne</taxon>
    </lineage>
</organism>
<dbReference type="Proteomes" id="UP001497535">
    <property type="component" value="Unassembled WGS sequence"/>
</dbReference>
<proteinExistence type="predicted"/>
<dbReference type="EMBL" id="CAVMJV010000109">
    <property type="protein sequence ID" value="CAK5101193.1"/>
    <property type="molecule type" value="Genomic_DNA"/>
</dbReference>
<evidence type="ECO:0000313" key="1">
    <source>
        <dbReference type="EMBL" id="CAK5101193.1"/>
    </source>
</evidence>
<comment type="caution">
    <text evidence="1">The sequence shown here is derived from an EMBL/GenBank/DDBJ whole genome shotgun (WGS) entry which is preliminary data.</text>
</comment>
<reference evidence="1" key="1">
    <citation type="submission" date="2023-11" db="EMBL/GenBank/DDBJ databases">
        <authorList>
            <person name="Poullet M."/>
        </authorList>
    </citation>
    <scope>NUCLEOTIDE SEQUENCE</scope>
    <source>
        <strain evidence="1">E1834</strain>
    </source>
</reference>
<protein>
    <submittedName>
        <fullName evidence="1">Uncharacterized protein</fullName>
    </submittedName>
</protein>
<evidence type="ECO:0000313" key="2">
    <source>
        <dbReference type="Proteomes" id="UP001497535"/>
    </source>
</evidence>